<dbReference type="Pfam" id="PF05970">
    <property type="entry name" value="PIF1"/>
    <property type="match status" value="1"/>
</dbReference>
<dbReference type="GO" id="GO:0016787">
    <property type="term" value="F:hydrolase activity"/>
    <property type="evidence" value="ECO:0007669"/>
    <property type="project" value="UniProtKB-KW"/>
</dbReference>
<keyword evidence="2" id="KW-0067">ATP-binding</keyword>
<organism evidence="7 8">
    <name type="scientific">Paspalum notatum var. saurae</name>
    <dbReference type="NCBI Taxonomy" id="547442"/>
    <lineage>
        <taxon>Eukaryota</taxon>
        <taxon>Viridiplantae</taxon>
        <taxon>Streptophyta</taxon>
        <taxon>Embryophyta</taxon>
        <taxon>Tracheophyta</taxon>
        <taxon>Spermatophyta</taxon>
        <taxon>Magnoliopsida</taxon>
        <taxon>Liliopsida</taxon>
        <taxon>Poales</taxon>
        <taxon>Poaceae</taxon>
        <taxon>PACMAD clade</taxon>
        <taxon>Panicoideae</taxon>
        <taxon>Andropogonodae</taxon>
        <taxon>Paspaleae</taxon>
        <taxon>Paspalinae</taxon>
        <taxon>Paspalum</taxon>
    </lineage>
</organism>
<dbReference type="GO" id="GO:0003677">
    <property type="term" value="F:DNA binding"/>
    <property type="evidence" value="ECO:0007669"/>
    <property type="project" value="UniProtKB-KW"/>
</dbReference>
<keyword evidence="2" id="KW-0378">Hydrolase</keyword>
<dbReference type="GO" id="GO:0005524">
    <property type="term" value="F:ATP binding"/>
    <property type="evidence" value="ECO:0007669"/>
    <property type="project" value="UniProtKB-KW"/>
</dbReference>
<dbReference type="SUPFAM" id="SSF50249">
    <property type="entry name" value="Nucleic acid-binding proteins"/>
    <property type="match status" value="3"/>
</dbReference>
<comment type="similarity">
    <text evidence="2">Belongs to the helicase family.</text>
</comment>
<evidence type="ECO:0000256" key="2">
    <source>
        <dbReference type="RuleBase" id="RU363044"/>
    </source>
</evidence>
<dbReference type="InterPro" id="IPR010285">
    <property type="entry name" value="DNA_helicase_pif1-like_DEAD"/>
</dbReference>
<feature type="domain" description="DNA helicase Pif1-like DEAD-box helicase" evidence="4">
    <location>
        <begin position="945"/>
        <end position="1127"/>
    </location>
</feature>
<dbReference type="CDD" id="cd04476">
    <property type="entry name" value="RPA1_DBD_C"/>
    <property type="match status" value="1"/>
</dbReference>
<dbReference type="GO" id="GO:0043139">
    <property type="term" value="F:5'-3' DNA helicase activity"/>
    <property type="evidence" value="ECO:0007669"/>
    <property type="project" value="UniProtKB-EC"/>
</dbReference>
<accession>A0AAQ3UF11</accession>
<reference evidence="7 8" key="1">
    <citation type="submission" date="2024-02" db="EMBL/GenBank/DDBJ databases">
        <title>High-quality chromosome-scale genome assembly of Pensacola bahiagrass (Paspalum notatum Flugge var. saurae).</title>
        <authorList>
            <person name="Vega J.M."/>
            <person name="Podio M."/>
            <person name="Orjuela J."/>
            <person name="Siena L.A."/>
            <person name="Pessino S.C."/>
            <person name="Combes M.C."/>
            <person name="Mariac C."/>
            <person name="Albertini E."/>
            <person name="Pupilli F."/>
            <person name="Ortiz J.P.A."/>
            <person name="Leblanc O."/>
        </authorList>
    </citation>
    <scope>NUCLEOTIDE SEQUENCE [LARGE SCALE GENOMIC DNA]</scope>
    <source>
        <strain evidence="7">R1</strain>
        <tissue evidence="7">Leaf</tissue>
    </source>
</reference>
<dbReference type="Pfam" id="PF16900">
    <property type="entry name" value="REPA_OB_2"/>
    <property type="match status" value="1"/>
</dbReference>
<dbReference type="GO" id="GO:0006310">
    <property type="term" value="P:DNA recombination"/>
    <property type="evidence" value="ECO:0007669"/>
    <property type="project" value="UniProtKB-KW"/>
</dbReference>
<keyword evidence="2" id="KW-0547">Nucleotide-binding</keyword>
<dbReference type="Proteomes" id="UP001341281">
    <property type="component" value="Chromosome 08"/>
</dbReference>
<feature type="domain" description="Replication protein A OB" evidence="6">
    <location>
        <begin position="1235"/>
        <end position="1315"/>
    </location>
</feature>
<dbReference type="InterPro" id="IPR012340">
    <property type="entry name" value="NA-bd_OB-fold"/>
</dbReference>
<keyword evidence="2" id="KW-0227">DNA damage</keyword>
<dbReference type="SUPFAM" id="SSF52540">
    <property type="entry name" value="P-loop containing nucleoside triphosphate hydrolases"/>
    <property type="match status" value="1"/>
</dbReference>
<keyword evidence="2" id="KW-0347">Helicase</keyword>
<dbReference type="EC" id="5.6.2.3" evidence="2"/>
<dbReference type="EMBL" id="CP144752">
    <property type="protein sequence ID" value="WVZ88742.1"/>
    <property type="molecule type" value="Genomic_DNA"/>
</dbReference>
<sequence length="1671" mass="187971">MGQARQFSGGTQTAFTPKRANAYLERSYYGGPEHECPYCGAVFLVPGASEEGFICHTTKNCVQSLLEERKIDLKPYEKPPSILANLLRFDGDVRSKRILKLIRSYNSLFVFTSFGAAIDKTINNGTAPYVFKINGVVHHRIGTLLPQRGLGIFKDDDGTAGKPENEITMALLNMLDDHNKLVIAFRYARDRLEQEGDQKITPKLLGCNTKHDVQYSLPSSGEIAAIIVGDYAAEEYTYDVPVHDKECGLRRISCLHPSYMALQYPLLFPYGEHGFHLGIRYSDADDSDERKRKYVTHLEFVRRHMHYRLNEANPYTCYGRLSDQIVVDSYSTIEGSRLQFIADHQKELRFESVQGIADAIDKGLISADSVGGRKIVPASFTGGQRYHMMNYQDAMAICKVYGPPDLFVTFTCNTKWREIVDALRFEPGQQPCDRSDLIVRVFHMKVDEFIADIREGRTFGPVLAVLYTVEFQKSGLPHIHCLVWLADGNKEFSASVVDDFICAEIPDVSTDPLGYALVDEFMMHGPCGDDNKKCPCMKDDKCSKNFPKAFQNETNVDDFGFTIYRRRNDGRYVVKNGVPLDNRNVVPYNMHLLKKYNAHINVEWCNKSNMIKYLFKYVTKGSDRAKVYFEITAKTSNASPGPQLAPPNEIQEYINARYLSTCEALWRGFEYDIHFRVPPVERLVVHLPGLNHVRYEPGADLRALLASPAAKSTMLTEWFEANLRHEEARHLTYCEFPKEWTWDASDRCWRQRARGAKIGRMYYVHPAAGELYYLRMLLMMVKGCKNYADVRTFNTKVYSTFRDACEARGLLEGDNEWNLLFDEAVVSASAYQLRQLFVTVVLYCSVGNVRALFDRYWLYFIDDIRRRLTDALGNPNYSVPHEQLMSLLIQTLTSVFANSGGNIRDYDLPTLTTEHVVMGENRLINDELDPEPLMLSMHAASLVAQLNSDQRNVYDKITGCVLSGSSGFFFLSGHGGTGKTFLWNAIIASLRSEKKIVLAVASSGVASLLLPRGRTAHSRFKIPFDITEAGTCNVKRGTMLAELIQVASLIIWDKAPMTHRRCFEALDITMRDILSKCMSSNANLPFGGKPIVLGDFRQILPMGDLLIPQLSKGEWKETICVRASRFWDFYDPQDETKLLHSDLVFIDEEGNSIHAQIYPPLAQEIKPKIKEGSVYNLSCFVVKKSNRQYKPVSNDNMISLTSWTEIDEVVEIPPAFPVLAYSLTPIEQIHSHVDDKEYYTDAIGVITSISSVTSQRSKGQQTASLKRTISICNAGGASVNVVLWGGQATLFLVEQLCNDGQTSPQIVVFVGTLVKKYADGLCLSGGSPCKWYINPDIPEAKMLMARARSVHKPIKWNEILASSRPVVPAVEEQKVSYIKYLHPFENKRKEFLVIVTIKKIDKKWWYNSCRKCTHTAEHRGDTYKCINTDCNTVGASTQRYKLFLTAGDETGDTDFVLFGRIAQRLVKRLADILIAENLVGFMPDTITKLLERTFIWNVSFTKNTITSGNVNAVVGEIDTENDAIPMSQGGSHQSSLMVSQGASSSLQNTPEKGGKADTEDKSGTDPGENASVLGDSSTTKKQENTARKRSRSSPNKATAKMLFTDGDDGGHDDQGSAEDTSEPGVCTTFDDPDVKFEPAFYATMIQKGPRWYCTDHITLGSRSTWRKKITP</sequence>
<evidence type="ECO:0000259" key="4">
    <source>
        <dbReference type="Pfam" id="PF05970"/>
    </source>
</evidence>
<keyword evidence="2" id="KW-0233">DNA recombination</keyword>
<dbReference type="Pfam" id="PF14214">
    <property type="entry name" value="Helitron_like_N"/>
    <property type="match status" value="1"/>
</dbReference>
<dbReference type="Gene3D" id="3.40.50.300">
    <property type="entry name" value="P-loop containing nucleotide triphosphate hydrolases"/>
    <property type="match status" value="1"/>
</dbReference>
<dbReference type="PANTHER" id="PTHR47165">
    <property type="entry name" value="OS03G0429900 PROTEIN"/>
    <property type="match status" value="1"/>
</dbReference>
<dbReference type="InterPro" id="IPR025476">
    <property type="entry name" value="Helitron_helicase-like"/>
</dbReference>
<evidence type="ECO:0000313" key="8">
    <source>
        <dbReference type="Proteomes" id="UP001341281"/>
    </source>
</evidence>
<dbReference type="PANTHER" id="PTHR47165:SF3">
    <property type="entry name" value="RETROTRANSPOSON-LIKE PROTEIN"/>
    <property type="match status" value="1"/>
</dbReference>
<keyword evidence="8" id="KW-1185">Reference proteome</keyword>
<comment type="catalytic activity">
    <reaction evidence="2">
        <text>ATP + H2O = ADP + phosphate + H(+)</text>
        <dbReference type="Rhea" id="RHEA:13065"/>
        <dbReference type="ChEBI" id="CHEBI:15377"/>
        <dbReference type="ChEBI" id="CHEBI:15378"/>
        <dbReference type="ChEBI" id="CHEBI:30616"/>
        <dbReference type="ChEBI" id="CHEBI:43474"/>
        <dbReference type="ChEBI" id="CHEBI:456216"/>
        <dbReference type="EC" id="5.6.2.3"/>
    </reaction>
</comment>
<name>A0AAQ3UF11_PASNO</name>
<dbReference type="GO" id="GO:0000723">
    <property type="term" value="P:telomere maintenance"/>
    <property type="evidence" value="ECO:0007669"/>
    <property type="project" value="InterPro"/>
</dbReference>
<dbReference type="InterPro" id="IPR031657">
    <property type="entry name" value="REPA_OB_2"/>
</dbReference>
<proteinExistence type="inferred from homology"/>
<keyword evidence="2" id="KW-0234">DNA repair</keyword>
<dbReference type="CDD" id="cd04481">
    <property type="entry name" value="RPA1_DBD_B_like"/>
    <property type="match status" value="1"/>
</dbReference>
<evidence type="ECO:0000313" key="7">
    <source>
        <dbReference type="EMBL" id="WVZ88742.1"/>
    </source>
</evidence>
<evidence type="ECO:0000256" key="1">
    <source>
        <dbReference type="ARBA" id="ARBA00023125"/>
    </source>
</evidence>
<comment type="cofactor">
    <cofactor evidence="2">
        <name>Mg(2+)</name>
        <dbReference type="ChEBI" id="CHEBI:18420"/>
    </cofactor>
</comment>
<feature type="compositionally biased region" description="Polar residues" evidence="3">
    <location>
        <begin position="1528"/>
        <end position="1550"/>
    </location>
</feature>
<keyword evidence="1" id="KW-0238">DNA-binding</keyword>
<gene>
    <name evidence="7" type="ORF">U9M48_035226</name>
</gene>
<evidence type="ECO:0000259" key="6">
    <source>
        <dbReference type="Pfam" id="PF16900"/>
    </source>
</evidence>
<dbReference type="CDD" id="cd04480">
    <property type="entry name" value="RPA1_DBD_A_like"/>
    <property type="match status" value="1"/>
</dbReference>
<dbReference type="InterPro" id="IPR047192">
    <property type="entry name" value="Euk_RPA1_DBD_C"/>
</dbReference>
<evidence type="ECO:0000256" key="3">
    <source>
        <dbReference type="SAM" id="MobiDB-lite"/>
    </source>
</evidence>
<dbReference type="InterPro" id="IPR027417">
    <property type="entry name" value="P-loop_NTPase"/>
</dbReference>
<feature type="region of interest" description="Disordered" evidence="3">
    <location>
        <begin position="1522"/>
        <end position="1626"/>
    </location>
</feature>
<protein>
    <recommendedName>
        <fullName evidence="2">ATP-dependent DNA helicase</fullName>
        <ecNumber evidence="2">5.6.2.3</ecNumber>
    </recommendedName>
</protein>
<evidence type="ECO:0000259" key="5">
    <source>
        <dbReference type="Pfam" id="PF14214"/>
    </source>
</evidence>
<feature type="compositionally biased region" description="Basic and acidic residues" evidence="3">
    <location>
        <begin position="1552"/>
        <end position="1563"/>
    </location>
</feature>
<dbReference type="GO" id="GO:0006281">
    <property type="term" value="P:DNA repair"/>
    <property type="evidence" value="ECO:0007669"/>
    <property type="project" value="UniProtKB-KW"/>
</dbReference>
<feature type="domain" description="Helitron helicase-like" evidence="5">
    <location>
        <begin position="300"/>
        <end position="483"/>
    </location>
</feature>
<dbReference type="Gene3D" id="2.40.50.140">
    <property type="entry name" value="Nucleic acid-binding proteins"/>
    <property type="match status" value="2"/>
</dbReference>